<evidence type="ECO:0008006" key="4">
    <source>
        <dbReference type="Google" id="ProtNLM"/>
    </source>
</evidence>
<sequence>MVHPIFSVLISKPELVMEHVAGYASLMRDEASTVGLVVAKRAVAWCVALFGLLVFLILTGVAAMLAALHGAFHWMLIVAPGIALAVAIGGWTVARQRLPEKAFTELKAQLDADAQALRAIGARS</sequence>
<accession>A0A562ZV29</accession>
<comment type="caution">
    <text evidence="2">The sequence shown here is derived from an EMBL/GenBank/DDBJ whole genome shotgun (WGS) entry which is preliminary data.</text>
</comment>
<evidence type="ECO:0000256" key="1">
    <source>
        <dbReference type="SAM" id="Phobius"/>
    </source>
</evidence>
<feature type="transmembrane region" description="Helical" evidence="1">
    <location>
        <begin position="74"/>
        <end position="94"/>
    </location>
</feature>
<evidence type="ECO:0000313" key="3">
    <source>
        <dbReference type="Proteomes" id="UP000318199"/>
    </source>
</evidence>
<dbReference type="Proteomes" id="UP000318199">
    <property type="component" value="Unassembled WGS sequence"/>
</dbReference>
<proteinExistence type="predicted"/>
<reference evidence="2 3" key="1">
    <citation type="submission" date="2019-07" db="EMBL/GenBank/DDBJ databases">
        <title>Caenimonas sedimenti sp. nov., isolated from activated sludge.</title>
        <authorList>
            <person name="Xu J."/>
        </authorList>
    </citation>
    <scope>NUCLEOTIDE SEQUENCE [LARGE SCALE GENOMIC DNA]</scope>
    <source>
        <strain evidence="2 3">HX-9-20</strain>
    </source>
</reference>
<dbReference type="EMBL" id="VOBQ01000004">
    <property type="protein sequence ID" value="TWO72231.1"/>
    <property type="molecule type" value="Genomic_DNA"/>
</dbReference>
<dbReference type="OrthoDB" id="9154735at2"/>
<keyword evidence="3" id="KW-1185">Reference proteome</keyword>
<keyword evidence="1" id="KW-0472">Membrane</keyword>
<dbReference type="RefSeq" id="WP_145891944.1">
    <property type="nucleotide sequence ID" value="NZ_VOBQ01000004.1"/>
</dbReference>
<dbReference type="AlphaFoldDB" id="A0A562ZV29"/>
<feature type="transmembrane region" description="Helical" evidence="1">
    <location>
        <begin position="42"/>
        <end position="68"/>
    </location>
</feature>
<keyword evidence="1" id="KW-1133">Transmembrane helix</keyword>
<evidence type="ECO:0000313" key="2">
    <source>
        <dbReference type="EMBL" id="TWO72231.1"/>
    </source>
</evidence>
<gene>
    <name evidence="2" type="ORF">FN976_05870</name>
</gene>
<keyword evidence="1" id="KW-0812">Transmembrane</keyword>
<protein>
    <recommendedName>
        <fullName evidence="4">Phage holin family protein</fullName>
    </recommendedName>
</protein>
<name>A0A562ZV29_9BURK</name>
<organism evidence="2 3">
    <name type="scientific">Caenimonas sedimenti</name>
    <dbReference type="NCBI Taxonomy" id="2596921"/>
    <lineage>
        <taxon>Bacteria</taxon>
        <taxon>Pseudomonadati</taxon>
        <taxon>Pseudomonadota</taxon>
        <taxon>Betaproteobacteria</taxon>
        <taxon>Burkholderiales</taxon>
        <taxon>Comamonadaceae</taxon>
        <taxon>Caenimonas</taxon>
    </lineage>
</organism>